<evidence type="ECO:0000259" key="2">
    <source>
        <dbReference type="PROSITE" id="PS50975"/>
    </source>
</evidence>
<dbReference type="GO" id="GO:0005737">
    <property type="term" value="C:cytoplasm"/>
    <property type="evidence" value="ECO:0007669"/>
    <property type="project" value="TreeGrafter"/>
</dbReference>
<name>A0A329QGG7_9BACL</name>
<dbReference type="PANTHER" id="PTHR21621">
    <property type="entry name" value="RIBOSOMAL PROTEIN S6 MODIFICATION PROTEIN"/>
    <property type="match status" value="1"/>
</dbReference>
<dbReference type="InterPro" id="IPR011761">
    <property type="entry name" value="ATP-grasp"/>
</dbReference>
<proteinExistence type="predicted"/>
<dbReference type="AlphaFoldDB" id="A0A329QGG7"/>
<organism evidence="3 4">
    <name type="scientific">Paenibacillus taichungensis</name>
    <dbReference type="NCBI Taxonomy" id="484184"/>
    <lineage>
        <taxon>Bacteria</taxon>
        <taxon>Bacillati</taxon>
        <taxon>Bacillota</taxon>
        <taxon>Bacilli</taxon>
        <taxon>Bacillales</taxon>
        <taxon>Paenibacillaceae</taxon>
        <taxon>Paenibacillus</taxon>
    </lineage>
</organism>
<dbReference type="EMBL" id="QEVW01000023">
    <property type="protein sequence ID" value="RAW10809.1"/>
    <property type="molecule type" value="Genomic_DNA"/>
</dbReference>
<sequence length="676" mass="77567">MFIGVYRKNDPLNTLPEERISELISEGMKQGANVFFFDAGSIDMEQELLHGTFPEGNAWVQRKVPLPDVVLNEAPEPVNNRPECENWLRRRVPFTTYLIHGKYDIQKKLDPLFKDHLIPTERLQDLNQFLAFLDVHEEVLVKPDQGRRGNSIFTVKKIDDRYVWRQQNEAIWLDYSGLQELLQEGLAQNSSIIQPYLPCLTEMGEVVDFRIHIQRDGTGRWALTKMYARTGITDSIISNISKGGGMEDAANMLYRLFPVQADQLRIEMERLAIRMAETINRSYSFLIDELGMDFIVTPTGQILFLEANISPQTRFHEQARAARAIEYAQYVAKAGQIAPHPVIAMLTNDHCDKQLATACAYSAKWSDAVFYYFAPHDVHAELRYIKGYVLEDGEWEARYCPFPDVVYDRLKARGNANYSYVYEALRHVPFTDERNGGSFSKKKSYEMLEDNAKLVSHIIPYAAVESVQEILAFIDTYGTSIIKPSIGSFGNGIIVVQREQEGFAVKAHEHVHMMNDEEFGQLISMLATKKGFIIQKFIRSETRNGLPFHIRLHLVRNGSGKWSFISAFPFLSTQSEHKVVNHADSLRAFTTWDWLSRHEFPQKEEVMLTRLEQMATMTANHIADHVKERICELGIDVGIDSSGEIWIFEVNMNKIGSTHREFEVAQHMIPFALSLR</sequence>
<keyword evidence="1" id="KW-0067">ATP-binding</keyword>
<keyword evidence="1" id="KW-0547">Nucleotide-binding</keyword>
<evidence type="ECO:0000256" key="1">
    <source>
        <dbReference type="PROSITE-ProRule" id="PRU00409"/>
    </source>
</evidence>
<accession>A0A329QGG7</accession>
<reference evidence="3 4" key="1">
    <citation type="submission" date="2018-04" db="EMBL/GenBank/DDBJ databases">
        <title>Paenibacillus taichungensis Genome sequencing and assembly.</title>
        <authorList>
            <person name="Xu J."/>
            <person name="Rensing C."/>
            <person name="Mazhar H.S."/>
        </authorList>
    </citation>
    <scope>NUCLEOTIDE SEQUENCE [LARGE SCALE GENOMIC DNA]</scope>
    <source>
        <strain evidence="3 4">NC1</strain>
    </source>
</reference>
<dbReference type="SUPFAM" id="SSF56059">
    <property type="entry name" value="Glutathione synthetase ATP-binding domain-like"/>
    <property type="match status" value="2"/>
</dbReference>
<dbReference type="Pfam" id="PF14398">
    <property type="entry name" value="ATPgrasp_YheCD"/>
    <property type="match status" value="2"/>
</dbReference>
<comment type="caution">
    <text evidence="3">The sequence shown here is derived from an EMBL/GenBank/DDBJ whole genome shotgun (WGS) entry which is preliminary data.</text>
</comment>
<feature type="domain" description="ATP-grasp" evidence="2">
    <location>
        <begin position="110"/>
        <end position="336"/>
    </location>
</feature>
<dbReference type="Proteomes" id="UP000250642">
    <property type="component" value="Unassembled WGS sequence"/>
</dbReference>
<evidence type="ECO:0000313" key="4">
    <source>
        <dbReference type="Proteomes" id="UP000250642"/>
    </source>
</evidence>
<evidence type="ECO:0000313" key="3">
    <source>
        <dbReference type="EMBL" id="RAW10809.1"/>
    </source>
</evidence>
<dbReference type="PROSITE" id="PS50975">
    <property type="entry name" value="ATP_GRASP"/>
    <property type="match status" value="1"/>
</dbReference>
<dbReference type="InterPro" id="IPR026838">
    <property type="entry name" value="YheC/D"/>
</dbReference>
<dbReference type="GO" id="GO:0046872">
    <property type="term" value="F:metal ion binding"/>
    <property type="evidence" value="ECO:0007669"/>
    <property type="project" value="InterPro"/>
</dbReference>
<dbReference type="RefSeq" id="WP_113055827.1">
    <property type="nucleotide sequence ID" value="NZ_QEVW01000023.1"/>
</dbReference>
<dbReference type="Gene3D" id="3.30.470.20">
    <property type="entry name" value="ATP-grasp fold, B domain"/>
    <property type="match status" value="1"/>
</dbReference>
<dbReference type="GO" id="GO:0005524">
    <property type="term" value="F:ATP binding"/>
    <property type="evidence" value="ECO:0007669"/>
    <property type="project" value="UniProtKB-UniRule"/>
</dbReference>
<protein>
    <recommendedName>
        <fullName evidence="2">ATP-grasp domain-containing protein</fullName>
    </recommendedName>
</protein>
<gene>
    <name evidence="3" type="ORF">DC345_26980</name>
</gene>
<dbReference type="GO" id="GO:0016879">
    <property type="term" value="F:ligase activity, forming carbon-nitrogen bonds"/>
    <property type="evidence" value="ECO:0007669"/>
    <property type="project" value="TreeGrafter"/>
</dbReference>
<dbReference type="PANTHER" id="PTHR21621:SF0">
    <property type="entry name" value="BETA-CITRYLGLUTAMATE SYNTHASE B-RELATED"/>
    <property type="match status" value="1"/>
</dbReference>